<reference evidence="2" key="1">
    <citation type="journal article" date="2022" name="bioRxiv">
        <title>Sequencing and chromosome-scale assembly of the giantPleurodeles waltlgenome.</title>
        <authorList>
            <person name="Brown T."/>
            <person name="Elewa A."/>
            <person name="Iarovenko S."/>
            <person name="Subramanian E."/>
            <person name="Araus A.J."/>
            <person name="Petzold A."/>
            <person name="Susuki M."/>
            <person name="Suzuki K.-i.T."/>
            <person name="Hayashi T."/>
            <person name="Toyoda A."/>
            <person name="Oliveira C."/>
            <person name="Osipova E."/>
            <person name="Leigh N.D."/>
            <person name="Simon A."/>
            <person name="Yun M.H."/>
        </authorList>
    </citation>
    <scope>NUCLEOTIDE SEQUENCE</scope>
    <source>
        <strain evidence="2">20211129_DDA</strain>
        <tissue evidence="2">Liver</tissue>
    </source>
</reference>
<dbReference type="AlphaFoldDB" id="A0AAV7UZX7"/>
<keyword evidence="3" id="KW-1185">Reference proteome</keyword>
<feature type="region of interest" description="Disordered" evidence="1">
    <location>
        <begin position="160"/>
        <end position="221"/>
    </location>
</feature>
<name>A0AAV7UZX7_PLEWA</name>
<feature type="compositionally biased region" description="Basic residues" evidence="1">
    <location>
        <begin position="1"/>
        <end position="11"/>
    </location>
</feature>
<evidence type="ECO:0000313" key="2">
    <source>
        <dbReference type="EMBL" id="KAJ1194674.1"/>
    </source>
</evidence>
<sequence length="235" mass="26368">MPFSNRRRARGATRQERDVTIPSVRMRRERPRLAAVRDQFVPGQSGRGVSEPALPPHAHPRRGKGSSVAPSQTACPQRMNSFVKTREVESLRNENMRLLSENGELRKMVALMQENVELRYCLRDHGSQVQTMSPTQHPASKQHLAPLAGDPGAVLAAAKRRSSTMVSAPKKDHRDSISSSANSLASGDRQCSQSYEDSPKMSEIYPQKGHSRLPYTNLQQPELTQVTRMNFNWDK</sequence>
<proteinExistence type="predicted"/>
<dbReference type="Proteomes" id="UP001066276">
    <property type="component" value="Chromosome 2_2"/>
</dbReference>
<protein>
    <submittedName>
        <fullName evidence="2">Uncharacterized protein</fullName>
    </submittedName>
</protein>
<evidence type="ECO:0000256" key="1">
    <source>
        <dbReference type="SAM" id="MobiDB-lite"/>
    </source>
</evidence>
<feature type="region of interest" description="Disordered" evidence="1">
    <location>
        <begin position="1"/>
        <end position="76"/>
    </location>
</feature>
<evidence type="ECO:0000313" key="3">
    <source>
        <dbReference type="Proteomes" id="UP001066276"/>
    </source>
</evidence>
<organism evidence="2 3">
    <name type="scientific">Pleurodeles waltl</name>
    <name type="common">Iberian ribbed newt</name>
    <dbReference type="NCBI Taxonomy" id="8319"/>
    <lineage>
        <taxon>Eukaryota</taxon>
        <taxon>Metazoa</taxon>
        <taxon>Chordata</taxon>
        <taxon>Craniata</taxon>
        <taxon>Vertebrata</taxon>
        <taxon>Euteleostomi</taxon>
        <taxon>Amphibia</taxon>
        <taxon>Batrachia</taxon>
        <taxon>Caudata</taxon>
        <taxon>Salamandroidea</taxon>
        <taxon>Salamandridae</taxon>
        <taxon>Pleurodelinae</taxon>
        <taxon>Pleurodeles</taxon>
    </lineage>
</organism>
<feature type="compositionally biased region" description="Low complexity" evidence="1">
    <location>
        <begin position="177"/>
        <end position="186"/>
    </location>
</feature>
<dbReference type="EMBL" id="JANPWB010000004">
    <property type="protein sequence ID" value="KAJ1194674.1"/>
    <property type="molecule type" value="Genomic_DNA"/>
</dbReference>
<accession>A0AAV7UZX7</accession>
<comment type="caution">
    <text evidence="2">The sequence shown here is derived from an EMBL/GenBank/DDBJ whole genome shotgun (WGS) entry which is preliminary data.</text>
</comment>
<gene>
    <name evidence="2" type="ORF">NDU88_003960</name>
</gene>